<feature type="compositionally biased region" description="Acidic residues" evidence="1">
    <location>
        <begin position="133"/>
        <end position="267"/>
    </location>
</feature>
<dbReference type="Proteomes" id="UP000035444">
    <property type="component" value="Unassembled WGS sequence"/>
</dbReference>
<evidence type="ECO:0000313" key="3">
    <source>
        <dbReference type="Proteomes" id="UP000035444"/>
    </source>
</evidence>
<name>A0A0H2MIH6_9PROT</name>
<dbReference type="OrthoDB" id="8482264at2"/>
<protein>
    <submittedName>
        <fullName evidence="2">Uncharacterized protein</fullName>
    </submittedName>
</protein>
<comment type="caution">
    <text evidence="2">The sequence shown here is derived from an EMBL/GenBank/DDBJ whole genome shotgun (WGS) entry which is preliminary data.</text>
</comment>
<feature type="compositionally biased region" description="Acidic residues" evidence="1">
    <location>
        <begin position="107"/>
        <end position="125"/>
    </location>
</feature>
<keyword evidence="3" id="KW-1185">Reference proteome</keyword>
<evidence type="ECO:0000256" key="1">
    <source>
        <dbReference type="SAM" id="MobiDB-lite"/>
    </source>
</evidence>
<evidence type="ECO:0000313" key="2">
    <source>
        <dbReference type="EMBL" id="KLN62203.1"/>
    </source>
</evidence>
<organism evidence="2 3">
    <name type="scientific">Kiloniella spongiae</name>
    <dbReference type="NCBI Taxonomy" id="1489064"/>
    <lineage>
        <taxon>Bacteria</taxon>
        <taxon>Pseudomonadati</taxon>
        <taxon>Pseudomonadota</taxon>
        <taxon>Alphaproteobacteria</taxon>
        <taxon>Rhodospirillales</taxon>
        <taxon>Kiloniellaceae</taxon>
        <taxon>Kiloniella</taxon>
    </lineage>
</organism>
<sequence length="384" mass="41570">MSDLEELRTRVEAAEEHFGLIADQQKGYSQRLIALLNITEQKDQTIGKLEYENEQLRTMLFSLLKSIEKGDTTNTLQDMDVRISAMTSEAVEIEDKSTNADLSLPAPEEEVTNESEASDINEDAAELNSSDASESDDESDLDEIEELVADLEATDSDDGMTADEDDLSIDDSEGGTDDGATEISMDDAPESEDVPDSLESAADEVSTEDASETLEDIPEVALEDEAGDDLTDDDITGEDGIEEAELADVSEDDIIAEIADNLEEVLPAEDSHEQAPATEDTDSPLEGLEDPLEDQILSQDSTPEPAVAEDESDIEPEAVAQTAPDIGTPTEVEAEISAEEIPLSEDTDIDSFLDENADEEEKPASPEIEDIMERISKQALSQGE</sequence>
<dbReference type="RefSeq" id="WP_047762329.1">
    <property type="nucleotide sequence ID" value="NZ_LAQL01000002.1"/>
</dbReference>
<feature type="compositionally biased region" description="Acidic residues" evidence="1">
    <location>
        <begin position="307"/>
        <end position="316"/>
    </location>
</feature>
<dbReference type="EMBL" id="LAQL01000002">
    <property type="protein sequence ID" value="KLN62203.1"/>
    <property type="molecule type" value="Genomic_DNA"/>
</dbReference>
<feature type="region of interest" description="Disordered" evidence="1">
    <location>
        <begin position="92"/>
        <end position="370"/>
    </location>
</feature>
<reference evidence="2 3" key="1">
    <citation type="submission" date="2015-03" db="EMBL/GenBank/DDBJ databases">
        <title>Genome Sequence of Kiloniella spongiae MEBiC09566, isolated from a marine sponge.</title>
        <authorList>
            <person name="Shao Z."/>
            <person name="Wang L."/>
            <person name="Li X."/>
        </authorList>
    </citation>
    <scope>NUCLEOTIDE SEQUENCE [LARGE SCALE GENOMIC DNA]</scope>
    <source>
        <strain evidence="2 3">MEBiC09566</strain>
    </source>
</reference>
<proteinExistence type="predicted"/>
<dbReference type="AlphaFoldDB" id="A0A0H2MIH6"/>
<feature type="compositionally biased region" description="Acidic residues" evidence="1">
    <location>
        <begin position="332"/>
        <end position="361"/>
    </location>
</feature>
<gene>
    <name evidence="2" type="ORF">WH96_01365</name>
</gene>
<accession>A0A0H2MIH6</accession>
<feature type="compositionally biased region" description="Acidic residues" evidence="1">
    <location>
        <begin position="279"/>
        <end position="293"/>
    </location>
</feature>
<dbReference type="STRING" id="1489064.WH96_01365"/>